<dbReference type="InterPro" id="IPR017437">
    <property type="entry name" value="ATP-NAD_kinase_PpnK-typ_C"/>
</dbReference>
<name>A0ABR7R6T2_9PROT</name>
<gene>
    <name evidence="1" type="ORF">IBL25_10935</name>
</gene>
<dbReference type="Pfam" id="PF20143">
    <property type="entry name" value="NAD_kinase_C"/>
    <property type="match status" value="1"/>
</dbReference>
<dbReference type="SUPFAM" id="SSF111331">
    <property type="entry name" value="NAD kinase/diacylglycerol kinase-like"/>
    <property type="match status" value="1"/>
</dbReference>
<dbReference type="InterPro" id="IPR017438">
    <property type="entry name" value="ATP-NAD_kinase_N"/>
</dbReference>
<dbReference type="PANTHER" id="PTHR20275">
    <property type="entry name" value="NAD KINASE"/>
    <property type="match status" value="1"/>
</dbReference>
<dbReference type="EMBL" id="JACTUZ010000038">
    <property type="protein sequence ID" value="MBC9177455.1"/>
    <property type="molecule type" value="Genomic_DNA"/>
</dbReference>
<sequence>MTAALMGAAAQGMETPDLPADLRGRIAFLAAPTEVACAARERLVALYGDPEPEQAAVLVALGGDGFMLETQHRFLGRNLPTYGMNCGSVGFLMNAYHEDNLPQRLQSAQAATLYPLRMTTVAGDGTRQEALAINDVNLLRETRQAAKIRILVDGKERLPELICDGILVSTPAGSTAYNLSAHGPIVPLGANLLPMTPISAFRPRRWRGALLPSEAVVVFEILEPAKRPVAAVADYVEVRDIRSVEVREDRNSRLTLLFDPDHGLSERIIAEQFTV</sequence>
<dbReference type="PANTHER" id="PTHR20275:SF0">
    <property type="entry name" value="NAD KINASE"/>
    <property type="match status" value="1"/>
</dbReference>
<dbReference type="Gene3D" id="2.60.200.30">
    <property type="entry name" value="Probable inorganic polyphosphate/atp-NAD kinase, domain 2"/>
    <property type="match status" value="1"/>
</dbReference>
<keyword evidence="1" id="KW-0418">Kinase</keyword>
<keyword evidence="1" id="KW-0808">Transferase</keyword>
<accession>A0ABR7R6T2</accession>
<reference evidence="1 2" key="1">
    <citation type="journal article" date="2009" name="Int. J. Syst. Evol. Microbiol.">
        <title>Transfer of Teichococcus ludipueritiae and Muricoccus roseus to the genus Roseomonas, as Roseomonas ludipueritiae comb. nov. and Roseomonas rosea comb. nov., respectively, and emended description of the genus Roseomonas.</title>
        <authorList>
            <person name="Sanchez-Porro C."/>
            <person name="Gallego V."/>
            <person name="Busse H.J."/>
            <person name="Kampfer P."/>
            <person name="Ventosa A."/>
        </authorList>
    </citation>
    <scope>NUCLEOTIDE SEQUENCE [LARGE SCALE GENOMIC DNA]</scope>
    <source>
        <strain evidence="1 2">DSM 14915</strain>
    </source>
</reference>
<protein>
    <submittedName>
        <fullName evidence="1">NAD kinase</fullName>
        <ecNumber evidence="1">2.7.1.23</ecNumber>
    </submittedName>
</protein>
<dbReference type="GO" id="GO:0003951">
    <property type="term" value="F:NAD+ kinase activity"/>
    <property type="evidence" value="ECO:0007669"/>
    <property type="project" value="UniProtKB-EC"/>
</dbReference>
<comment type="caution">
    <text evidence="1">The sequence shown here is derived from an EMBL/GenBank/DDBJ whole genome shotgun (WGS) entry which is preliminary data.</text>
</comment>
<dbReference type="EC" id="2.7.1.23" evidence="1"/>
<keyword evidence="2" id="KW-1185">Reference proteome</keyword>
<organism evidence="1 2">
    <name type="scientific">Pseudoroseomonas ludipueritiae</name>
    <dbReference type="NCBI Taxonomy" id="198093"/>
    <lineage>
        <taxon>Bacteria</taxon>
        <taxon>Pseudomonadati</taxon>
        <taxon>Pseudomonadota</taxon>
        <taxon>Alphaproteobacteria</taxon>
        <taxon>Acetobacterales</taxon>
        <taxon>Acetobacteraceae</taxon>
        <taxon>Pseudoroseomonas</taxon>
    </lineage>
</organism>
<dbReference type="Gene3D" id="3.40.50.10330">
    <property type="entry name" value="Probable inorganic polyphosphate/atp-NAD kinase, domain 1"/>
    <property type="match status" value="1"/>
</dbReference>
<evidence type="ECO:0000313" key="1">
    <source>
        <dbReference type="EMBL" id="MBC9177455.1"/>
    </source>
</evidence>
<proteinExistence type="predicted"/>
<evidence type="ECO:0000313" key="2">
    <source>
        <dbReference type="Proteomes" id="UP000603940"/>
    </source>
</evidence>
<dbReference type="Proteomes" id="UP000603940">
    <property type="component" value="Unassembled WGS sequence"/>
</dbReference>
<dbReference type="InterPro" id="IPR016064">
    <property type="entry name" value="NAD/diacylglycerol_kinase_sf"/>
</dbReference>
<dbReference type="NCBIfam" id="NF003406">
    <property type="entry name" value="PRK04761.1"/>
    <property type="match status" value="1"/>
</dbReference>